<feature type="region of interest" description="Disordered" evidence="1">
    <location>
        <begin position="47"/>
        <end position="66"/>
    </location>
</feature>
<protein>
    <submittedName>
        <fullName evidence="3">Uncharacterized protein</fullName>
    </submittedName>
</protein>
<keyword evidence="4" id="KW-1185">Reference proteome</keyword>
<dbReference type="EMBL" id="CADEPM010000005">
    <property type="protein sequence ID" value="CAB3405837.1"/>
    <property type="molecule type" value="Genomic_DNA"/>
</dbReference>
<gene>
    <name evidence="3" type="ORF">CBOVIS_LOCUS7985</name>
</gene>
<keyword evidence="2" id="KW-0472">Membrane</keyword>
<comment type="caution">
    <text evidence="3">The sequence shown here is derived from an EMBL/GenBank/DDBJ whole genome shotgun (WGS) entry which is preliminary data.</text>
</comment>
<keyword evidence="2" id="KW-1133">Transmembrane helix</keyword>
<reference evidence="3 4" key="1">
    <citation type="submission" date="2020-04" db="EMBL/GenBank/DDBJ databases">
        <authorList>
            <person name="Laetsch R D."/>
            <person name="Stevens L."/>
            <person name="Kumar S."/>
            <person name="Blaxter L. M."/>
        </authorList>
    </citation>
    <scope>NUCLEOTIDE SEQUENCE [LARGE SCALE GENOMIC DNA]</scope>
</reference>
<keyword evidence="2" id="KW-0812">Transmembrane</keyword>
<name>A0A8S1EVG4_9PELO</name>
<dbReference type="AlphaFoldDB" id="A0A8S1EVG4"/>
<evidence type="ECO:0000256" key="2">
    <source>
        <dbReference type="SAM" id="Phobius"/>
    </source>
</evidence>
<proteinExistence type="predicted"/>
<dbReference type="Proteomes" id="UP000494206">
    <property type="component" value="Unassembled WGS sequence"/>
</dbReference>
<evidence type="ECO:0000256" key="1">
    <source>
        <dbReference type="SAM" id="MobiDB-lite"/>
    </source>
</evidence>
<evidence type="ECO:0000313" key="4">
    <source>
        <dbReference type="Proteomes" id="UP000494206"/>
    </source>
</evidence>
<feature type="transmembrane region" description="Helical" evidence="2">
    <location>
        <begin position="16"/>
        <end position="33"/>
    </location>
</feature>
<sequence>MIVSGSAEERETQICRLGWTLLALWLVTVIYMTKEIWFGQTSIGEEEARQQKSRRKSASFVAESVI</sequence>
<organism evidence="3 4">
    <name type="scientific">Caenorhabditis bovis</name>
    <dbReference type="NCBI Taxonomy" id="2654633"/>
    <lineage>
        <taxon>Eukaryota</taxon>
        <taxon>Metazoa</taxon>
        <taxon>Ecdysozoa</taxon>
        <taxon>Nematoda</taxon>
        <taxon>Chromadorea</taxon>
        <taxon>Rhabditida</taxon>
        <taxon>Rhabditina</taxon>
        <taxon>Rhabditomorpha</taxon>
        <taxon>Rhabditoidea</taxon>
        <taxon>Rhabditidae</taxon>
        <taxon>Peloderinae</taxon>
        <taxon>Caenorhabditis</taxon>
    </lineage>
</organism>
<dbReference type="OrthoDB" id="5867820at2759"/>
<evidence type="ECO:0000313" key="3">
    <source>
        <dbReference type="EMBL" id="CAB3405837.1"/>
    </source>
</evidence>
<accession>A0A8S1EVG4</accession>